<evidence type="ECO:0000313" key="2">
    <source>
        <dbReference type="EMBL" id="KAG0279288.1"/>
    </source>
</evidence>
<dbReference type="Gene3D" id="1.20.1260.10">
    <property type="match status" value="1"/>
</dbReference>
<reference evidence="2" key="1">
    <citation type="journal article" date="2020" name="Fungal Divers.">
        <title>Resolving the Mortierellaceae phylogeny through synthesis of multi-gene phylogenetics and phylogenomics.</title>
        <authorList>
            <person name="Vandepol N."/>
            <person name="Liber J."/>
            <person name="Desiro A."/>
            <person name="Na H."/>
            <person name="Kennedy M."/>
            <person name="Barry K."/>
            <person name="Grigoriev I.V."/>
            <person name="Miller A.N."/>
            <person name="O'Donnell K."/>
            <person name="Stajich J.E."/>
            <person name="Bonito G."/>
        </authorList>
    </citation>
    <scope>NUCLEOTIDE SEQUENCE</scope>
    <source>
        <strain evidence="2">NRRL 28262</strain>
    </source>
</reference>
<keyword evidence="3" id="KW-1185">Reference proteome</keyword>
<proteinExistence type="predicted"/>
<name>A0AAD4DKG4_9FUNG</name>
<organism evidence="2 3">
    <name type="scientific">Linnemannia exigua</name>
    <dbReference type="NCBI Taxonomy" id="604196"/>
    <lineage>
        <taxon>Eukaryota</taxon>
        <taxon>Fungi</taxon>
        <taxon>Fungi incertae sedis</taxon>
        <taxon>Mucoromycota</taxon>
        <taxon>Mortierellomycotina</taxon>
        <taxon>Mortierellomycetes</taxon>
        <taxon>Mortierellales</taxon>
        <taxon>Mortierellaceae</taxon>
        <taxon>Linnemannia</taxon>
    </lineage>
</organism>
<gene>
    <name evidence="2" type="ORF">BGZ95_001710</name>
</gene>
<feature type="signal peptide" evidence="1">
    <location>
        <begin position="1"/>
        <end position="23"/>
    </location>
</feature>
<dbReference type="Pfam" id="PF13668">
    <property type="entry name" value="Ferritin_2"/>
    <property type="match status" value="1"/>
</dbReference>
<dbReference type="Proteomes" id="UP001194580">
    <property type="component" value="Unassembled WGS sequence"/>
</dbReference>
<evidence type="ECO:0000256" key="1">
    <source>
        <dbReference type="SAM" id="SignalP"/>
    </source>
</evidence>
<sequence length="290" mass="31941">MRFSLVSIASTLAATASVLSVMAAPVKLAKRDTASDIGVLNYALTLEHLETEFYVEGLRKFSDANFKDANLDEEIRRRIVHIGEHEATHVKVLTSTIETLGGTPVRPCTYKFPLDDVYTFVAIARALEQTGVSAYLGVADKLDGDLLTAAASIATVEARHSSFLNDVVGETGAPYPFDTPLTEREIFTVASNFITECPYDIGLTPFKQLSAVIEGERVKTSYDGEDPDRQTWCQFLYNNKVVVSRREECKIPPTVVGYFYLVITDTATPITFDDDSRIIAGPALLFRGDH</sequence>
<feature type="chain" id="PRO_5042167764" description="Ferritin-like domain-containing protein" evidence="1">
    <location>
        <begin position="24"/>
        <end position="290"/>
    </location>
</feature>
<protein>
    <recommendedName>
        <fullName evidence="4">Ferritin-like domain-containing protein</fullName>
    </recommendedName>
</protein>
<dbReference type="InterPro" id="IPR009078">
    <property type="entry name" value="Ferritin-like_SF"/>
</dbReference>
<dbReference type="InterPro" id="IPR012347">
    <property type="entry name" value="Ferritin-like"/>
</dbReference>
<dbReference type="PANTHER" id="PTHR31694">
    <property type="entry name" value="DESICCATION-LIKE PROTEIN"/>
    <property type="match status" value="1"/>
</dbReference>
<accession>A0AAD4DKG4</accession>
<evidence type="ECO:0008006" key="4">
    <source>
        <dbReference type="Google" id="ProtNLM"/>
    </source>
</evidence>
<dbReference type="PANTHER" id="PTHR31694:SF26">
    <property type="entry name" value="OS05G0151100 PROTEIN"/>
    <property type="match status" value="1"/>
</dbReference>
<dbReference type="InterPro" id="IPR052965">
    <property type="entry name" value="Pigment-catalase-like"/>
</dbReference>
<keyword evidence="1" id="KW-0732">Signal</keyword>
<dbReference type="CDD" id="cd00657">
    <property type="entry name" value="Ferritin_like"/>
    <property type="match status" value="1"/>
</dbReference>
<dbReference type="AlphaFoldDB" id="A0AAD4DKG4"/>
<dbReference type="EMBL" id="JAAAIL010000135">
    <property type="protein sequence ID" value="KAG0279288.1"/>
    <property type="molecule type" value="Genomic_DNA"/>
</dbReference>
<comment type="caution">
    <text evidence="2">The sequence shown here is derived from an EMBL/GenBank/DDBJ whole genome shotgun (WGS) entry which is preliminary data.</text>
</comment>
<evidence type="ECO:0000313" key="3">
    <source>
        <dbReference type="Proteomes" id="UP001194580"/>
    </source>
</evidence>
<dbReference type="SUPFAM" id="SSF47240">
    <property type="entry name" value="Ferritin-like"/>
    <property type="match status" value="1"/>
</dbReference>